<protein>
    <submittedName>
        <fullName evidence="1">Uncharacterized protein</fullName>
    </submittedName>
</protein>
<name>A0A1H6JVK6_9GAMM</name>
<proteinExistence type="predicted"/>
<organism evidence="1 2">
    <name type="scientific">Bathymodiolus azoricus thioautotrophic gill symbiont</name>
    <dbReference type="NCBI Taxonomy" id="235205"/>
    <lineage>
        <taxon>Bacteria</taxon>
        <taxon>Pseudomonadati</taxon>
        <taxon>Pseudomonadota</taxon>
        <taxon>Gammaproteobacteria</taxon>
        <taxon>sulfur-oxidizing symbionts</taxon>
    </lineage>
</organism>
<reference evidence="2" key="1">
    <citation type="submission" date="2016-06" db="EMBL/GenBank/DDBJ databases">
        <authorList>
            <person name="Petersen J."/>
            <person name="Sayavedra L."/>
        </authorList>
    </citation>
    <scope>NUCLEOTIDE SEQUENCE [LARGE SCALE GENOMIC DNA]</scope>
    <source>
        <strain evidence="2">BazSymA</strain>
    </source>
</reference>
<dbReference type="AlphaFoldDB" id="A0A1H6JVK6"/>
<sequence length="46" mass="5156">MVLTKKQFHPLGENQRQIVATDFRAGNISPAKDNLGFIKICQDALQ</sequence>
<evidence type="ECO:0000313" key="2">
    <source>
        <dbReference type="Proteomes" id="UP000198988"/>
    </source>
</evidence>
<accession>A0A1H6JVK6</accession>
<dbReference type="Proteomes" id="UP000198988">
    <property type="component" value="Unassembled WGS sequence"/>
</dbReference>
<dbReference type="RefSeq" id="WP_195910037.1">
    <property type="nucleotide sequence ID" value="NZ_CAESAP020000331.1"/>
</dbReference>
<gene>
    <name evidence="1" type="ORF">BAZSYMA_ACONTIG211660_1</name>
</gene>
<dbReference type="EMBL" id="CDSC02000064">
    <property type="protein sequence ID" value="SEH63348.1"/>
    <property type="molecule type" value="Genomic_DNA"/>
</dbReference>
<evidence type="ECO:0000313" key="1">
    <source>
        <dbReference type="EMBL" id="SEH63348.1"/>
    </source>
</evidence>